<organism evidence="10 11">
    <name type="scientific">Ceratosolen solmsi marchali</name>
    <dbReference type="NCBI Taxonomy" id="326594"/>
    <lineage>
        <taxon>Eukaryota</taxon>
        <taxon>Metazoa</taxon>
        <taxon>Ecdysozoa</taxon>
        <taxon>Arthropoda</taxon>
        <taxon>Hexapoda</taxon>
        <taxon>Insecta</taxon>
        <taxon>Pterygota</taxon>
        <taxon>Neoptera</taxon>
        <taxon>Endopterygota</taxon>
        <taxon>Hymenoptera</taxon>
        <taxon>Apocrita</taxon>
        <taxon>Proctotrupomorpha</taxon>
        <taxon>Chalcidoidea</taxon>
        <taxon>Agaonidae</taxon>
        <taxon>Agaoninae</taxon>
        <taxon>Ceratosolen</taxon>
    </lineage>
</organism>
<accession>A0AAJ6YNK8</accession>
<keyword evidence="3" id="KW-0812">Transmembrane</keyword>
<protein>
    <submittedName>
        <fullName evidence="11">Transmembrane protein 59-like</fullName>
    </submittedName>
</protein>
<evidence type="ECO:0000256" key="9">
    <source>
        <dbReference type="SAM" id="SignalP"/>
    </source>
</evidence>
<keyword evidence="6" id="KW-0333">Golgi apparatus</keyword>
<evidence type="ECO:0000256" key="3">
    <source>
        <dbReference type="ARBA" id="ARBA00022692"/>
    </source>
</evidence>
<keyword evidence="10" id="KW-1185">Reference proteome</keyword>
<proteinExistence type="inferred from homology"/>
<name>A0AAJ6YNK8_9HYME</name>
<dbReference type="KEGG" id="csol:105365003"/>
<dbReference type="InterPro" id="IPR022065">
    <property type="entry name" value="Uncharacterised_TMEM59"/>
</dbReference>
<keyword evidence="8" id="KW-0325">Glycoprotein</keyword>
<dbReference type="GeneID" id="105365003"/>
<feature type="chain" id="PRO_5042527391" evidence="9">
    <location>
        <begin position="21"/>
        <end position="282"/>
    </location>
</feature>
<dbReference type="Proteomes" id="UP000695007">
    <property type="component" value="Unplaced"/>
</dbReference>
<evidence type="ECO:0000256" key="2">
    <source>
        <dbReference type="ARBA" id="ARBA00009643"/>
    </source>
</evidence>
<keyword evidence="4 9" id="KW-0732">Signal</keyword>
<evidence type="ECO:0000313" key="11">
    <source>
        <dbReference type="RefSeq" id="XP_011501354.1"/>
    </source>
</evidence>
<evidence type="ECO:0000256" key="1">
    <source>
        <dbReference type="ARBA" id="ARBA00004614"/>
    </source>
</evidence>
<evidence type="ECO:0000313" key="10">
    <source>
        <dbReference type="Proteomes" id="UP000695007"/>
    </source>
</evidence>
<dbReference type="PANTHER" id="PTHR28652">
    <property type="entry name" value="TRANSMEMBRANE PROTEIN 59-LIKE PROTEIN"/>
    <property type="match status" value="1"/>
</dbReference>
<dbReference type="PANTHER" id="PTHR28652:SF2">
    <property type="entry name" value="TRANSMEMBRANE PROTEIN 59-LIKE PROTEIN"/>
    <property type="match status" value="1"/>
</dbReference>
<evidence type="ECO:0000256" key="4">
    <source>
        <dbReference type="ARBA" id="ARBA00022729"/>
    </source>
</evidence>
<sequence length="282" mass="31626">MGKNKEIFSLLLIIISLSSAEVYYNILKQEDLCLNGCKEKELDPDRKCAITCCQRGCRFFNLVNLHHKLEPNNLNSSLDACDASCIEAYLVEQDLTACRIGCALMAIQRINCLSPFSITIHIEDGIRPNILVMSPDILNDPVFGKELLPEWWNSNEFKLSKTYFKTIPIDSETMDYSVSAEYLGENEKSTSLPGSDWLQCASRHTGIPRWMLAVAIATAALSALWLCLSPEKSTDSTEKITLVNPNIPDKVTIYLPDEAPLHKKPPPKYSEVVDTNKLNLQV</sequence>
<dbReference type="Pfam" id="PF12280">
    <property type="entry name" value="BSMAP"/>
    <property type="match status" value="1"/>
</dbReference>
<feature type="signal peptide" evidence="9">
    <location>
        <begin position="1"/>
        <end position="20"/>
    </location>
</feature>
<evidence type="ECO:0000256" key="7">
    <source>
        <dbReference type="ARBA" id="ARBA00023136"/>
    </source>
</evidence>
<dbReference type="RefSeq" id="XP_011501354.1">
    <property type="nucleotide sequence ID" value="XM_011503052.1"/>
</dbReference>
<evidence type="ECO:0000256" key="6">
    <source>
        <dbReference type="ARBA" id="ARBA00023034"/>
    </source>
</evidence>
<keyword evidence="7" id="KW-0472">Membrane</keyword>
<evidence type="ECO:0000256" key="8">
    <source>
        <dbReference type="ARBA" id="ARBA00023180"/>
    </source>
</evidence>
<dbReference type="AlphaFoldDB" id="A0AAJ6YNK8"/>
<dbReference type="GO" id="GO:0000139">
    <property type="term" value="C:Golgi membrane"/>
    <property type="evidence" value="ECO:0007669"/>
    <property type="project" value="UniProtKB-SubCell"/>
</dbReference>
<evidence type="ECO:0000256" key="5">
    <source>
        <dbReference type="ARBA" id="ARBA00022989"/>
    </source>
</evidence>
<keyword evidence="5" id="KW-1133">Transmembrane helix</keyword>
<comment type="similarity">
    <text evidence="2">Belongs to the TMEM59 family.</text>
</comment>
<reference evidence="11" key="1">
    <citation type="submission" date="2025-08" db="UniProtKB">
        <authorList>
            <consortium name="RefSeq"/>
        </authorList>
    </citation>
    <scope>IDENTIFICATION</scope>
</reference>
<comment type="subcellular location">
    <subcellularLocation>
        <location evidence="1">Golgi apparatus membrane</location>
        <topology evidence="1">Single-pass type I membrane protein</topology>
    </subcellularLocation>
</comment>
<gene>
    <name evidence="11" type="primary">LOC105365003</name>
</gene>